<dbReference type="STRING" id="883113.HMPREF9708_01184"/>
<protein>
    <recommendedName>
        <fullName evidence="4">Lipoyl-binding domain-containing protein</fullName>
    </recommendedName>
</protein>
<dbReference type="InterPro" id="IPR011053">
    <property type="entry name" value="Single_hybrid_motif"/>
</dbReference>
<dbReference type="PANTHER" id="PTHR11715">
    <property type="entry name" value="GLYCINE CLEAVAGE SYSTEM H PROTEIN"/>
    <property type="match status" value="1"/>
</dbReference>
<evidence type="ECO:0000313" key="3">
    <source>
        <dbReference type="Proteomes" id="UP000006190"/>
    </source>
</evidence>
<dbReference type="PANTHER" id="PTHR11715:SF3">
    <property type="entry name" value="GLYCINE CLEAVAGE SYSTEM H PROTEIN-RELATED"/>
    <property type="match status" value="1"/>
</dbReference>
<dbReference type="RefSeq" id="WP_006309383.1">
    <property type="nucleotide sequence ID" value="NZ_JH601133.1"/>
</dbReference>
<dbReference type="eggNOG" id="COG0509">
    <property type="taxonomic scope" value="Bacteria"/>
</dbReference>
<dbReference type="OrthoDB" id="2401220at2"/>
<dbReference type="HOGENOM" id="CLU_097408_3_0_9"/>
<dbReference type="AlphaFoldDB" id="H3NJZ5"/>
<sequence>MAKVYTHYGLWLQEEEENQVRIGLSLWGQDSAGEISYYELQEEGAFKKGDALFSVEGSKAVTELEAPFDGEIVQVNEVLSAHPEDLNDKDEDKNWFVLVTTDQFKAEDYLVEDQPID</sequence>
<dbReference type="GO" id="GO:0009249">
    <property type="term" value="P:protein lipoylation"/>
    <property type="evidence" value="ECO:0007669"/>
    <property type="project" value="TreeGrafter"/>
</dbReference>
<dbReference type="InterPro" id="IPR002930">
    <property type="entry name" value="GCV_H"/>
</dbReference>
<name>H3NJZ5_9LACT</name>
<dbReference type="Pfam" id="PF01597">
    <property type="entry name" value="GCV_H"/>
    <property type="match status" value="1"/>
</dbReference>
<dbReference type="GO" id="GO:0005960">
    <property type="term" value="C:glycine cleavage complex"/>
    <property type="evidence" value="ECO:0007669"/>
    <property type="project" value="InterPro"/>
</dbReference>
<evidence type="ECO:0000313" key="2">
    <source>
        <dbReference type="EMBL" id="EHR36512.1"/>
    </source>
</evidence>
<proteinExistence type="predicted"/>
<dbReference type="EMBL" id="AGEG01000014">
    <property type="protein sequence ID" value="EHR36512.1"/>
    <property type="molecule type" value="Genomic_DNA"/>
</dbReference>
<dbReference type="Proteomes" id="UP000006190">
    <property type="component" value="Unassembled WGS sequence"/>
</dbReference>
<dbReference type="GO" id="GO:0019464">
    <property type="term" value="P:glycine decarboxylation via glycine cleavage system"/>
    <property type="evidence" value="ECO:0007669"/>
    <property type="project" value="InterPro"/>
</dbReference>
<dbReference type="InterPro" id="IPR033753">
    <property type="entry name" value="GCV_H/Fam206"/>
</dbReference>
<evidence type="ECO:0000256" key="1">
    <source>
        <dbReference type="ARBA" id="ARBA00022823"/>
    </source>
</evidence>
<dbReference type="GO" id="GO:0005737">
    <property type="term" value="C:cytoplasm"/>
    <property type="evidence" value="ECO:0007669"/>
    <property type="project" value="TreeGrafter"/>
</dbReference>
<evidence type="ECO:0008006" key="4">
    <source>
        <dbReference type="Google" id="ProtNLM"/>
    </source>
</evidence>
<dbReference type="SUPFAM" id="SSF51230">
    <property type="entry name" value="Single hybrid motif"/>
    <property type="match status" value="1"/>
</dbReference>
<organism evidence="2 3">
    <name type="scientific">Facklamia languida CCUG 37842</name>
    <dbReference type="NCBI Taxonomy" id="883113"/>
    <lineage>
        <taxon>Bacteria</taxon>
        <taxon>Bacillati</taxon>
        <taxon>Bacillota</taxon>
        <taxon>Bacilli</taxon>
        <taxon>Lactobacillales</taxon>
        <taxon>Aerococcaceae</taxon>
        <taxon>Facklamia</taxon>
    </lineage>
</organism>
<dbReference type="CDD" id="cd06848">
    <property type="entry name" value="GCS_H"/>
    <property type="match status" value="1"/>
</dbReference>
<accession>H3NJZ5</accession>
<dbReference type="Gene3D" id="2.40.50.100">
    <property type="match status" value="1"/>
</dbReference>
<keyword evidence="1" id="KW-0450">Lipoyl</keyword>
<dbReference type="PATRIC" id="fig|883113.3.peg.1179"/>
<comment type="caution">
    <text evidence="2">The sequence shown here is derived from an EMBL/GenBank/DDBJ whole genome shotgun (WGS) entry which is preliminary data.</text>
</comment>
<keyword evidence="3" id="KW-1185">Reference proteome</keyword>
<gene>
    <name evidence="2" type="ORF">HMPREF9708_01184</name>
</gene>
<reference evidence="2 3" key="1">
    <citation type="submission" date="2012-01" db="EMBL/GenBank/DDBJ databases">
        <title>The Genome Sequence of Facklamia languida CCUG 37842.</title>
        <authorList>
            <consortium name="The Broad Institute Genome Sequencing Platform"/>
            <person name="Earl A."/>
            <person name="Ward D."/>
            <person name="Feldgarden M."/>
            <person name="Gevers D."/>
            <person name="Huys G."/>
            <person name="Young S.K."/>
            <person name="Zeng Q."/>
            <person name="Gargeya S."/>
            <person name="Fitzgerald M."/>
            <person name="Haas B."/>
            <person name="Abouelleil A."/>
            <person name="Alvarado L."/>
            <person name="Arachchi H.M."/>
            <person name="Berlin A."/>
            <person name="Chapman S.B."/>
            <person name="Gearin G."/>
            <person name="Goldberg J."/>
            <person name="Griggs A."/>
            <person name="Gujja S."/>
            <person name="Hansen M."/>
            <person name="Heiman D."/>
            <person name="Howarth C."/>
            <person name="Larimer J."/>
            <person name="Lui A."/>
            <person name="MacDonald P.J.P."/>
            <person name="McCowen C."/>
            <person name="Montmayeur A."/>
            <person name="Murphy C."/>
            <person name="Neiman D."/>
            <person name="Pearson M."/>
            <person name="Priest M."/>
            <person name="Roberts A."/>
            <person name="Saif S."/>
            <person name="Shea T."/>
            <person name="Sisk P."/>
            <person name="Stolte C."/>
            <person name="Sykes S."/>
            <person name="Wortman J."/>
            <person name="Nusbaum C."/>
            <person name="Birren B."/>
        </authorList>
    </citation>
    <scope>NUCLEOTIDE SEQUENCE [LARGE SCALE GENOMIC DNA]</scope>
    <source>
        <strain evidence="2 3">CCUG 37842</strain>
    </source>
</reference>